<proteinExistence type="predicted"/>
<organism evidence="3 4">
    <name type="scientific">Sordaria brevicollis</name>
    <dbReference type="NCBI Taxonomy" id="83679"/>
    <lineage>
        <taxon>Eukaryota</taxon>
        <taxon>Fungi</taxon>
        <taxon>Dikarya</taxon>
        <taxon>Ascomycota</taxon>
        <taxon>Pezizomycotina</taxon>
        <taxon>Sordariomycetes</taxon>
        <taxon>Sordariomycetidae</taxon>
        <taxon>Sordariales</taxon>
        <taxon>Sordariaceae</taxon>
        <taxon>Sordaria</taxon>
    </lineage>
</organism>
<evidence type="ECO:0000259" key="2">
    <source>
        <dbReference type="Pfam" id="PF20150"/>
    </source>
</evidence>
<keyword evidence="4" id="KW-1185">Reference proteome</keyword>
<sequence>MHNYQCSILPWLPRFKNVYSHSPSNIFNPQIRDCECPVVLLGLSRVLVVYSAGEMSLPSTMISPEPDGTSGCRVSPCDSSSSSNNSTNSTNYTTFHSFPRLPWEIRAVIWEMAITERHVPIYIRGRRHWFSWKYRQWPKDAKLLFTSAPIPPALHACHEARTHLIHPSTQGHYEKMSAFHLCNNQQPFAWELNKEKWPAPTPYIWVNFHVDLIDLRDQDFKLNVPPNKDNYASKFKRIMFEPCEARHPSESARVFQALMPKSPYGFPNVEYAGINVTRYMESLSQWVQGLKVPVNELACRLENVCCVRTAPDVREAATLKEVMWRYCDKTDELLEYFAPELEYLSVREAKERVR</sequence>
<evidence type="ECO:0000313" key="3">
    <source>
        <dbReference type="EMBL" id="KAK3398224.1"/>
    </source>
</evidence>
<evidence type="ECO:0000256" key="1">
    <source>
        <dbReference type="SAM" id="MobiDB-lite"/>
    </source>
</evidence>
<dbReference type="Pfam" id="PF20150">
    <property type="entry name" value="2EXR"/>
    <property type="match status" value="1"/>
</dbReference>
<gene>
    <name evidence="3" type="ORF">B0T20DRAFT_410511</name>
</gene>
<dbReference type="AlphaFoldDB" id="A0AAE0PDY2"/>
<evidence type="ECO:0000313" key="4">
    <source>
        <dbReference type="Proteomes" id="UP001281003"/>
    </source>
</evidence>
<feature type="region of interest" description="Disordered" evidence="1">
    <location>
        <begin position="61"/>
        <end position="89"/>
    </location>
</feature>
<dbReference type="PANTHER" id="PTHR35910:SF1">
    <property type="entry name" value="2EXR DOMAIN-CONTAINING PROTEIN"/>
    <property type="match status" value="1"/>
</dbReference>
<accession>A0AAE0PDY2</accession>
<protein>
    <recommendedName>
        <fullName evidence="2">2EXR domain-containing protein</fullName>
    </recommendedName>
</protein>
<dbReference type="Proteomes" id="UP001281003">
    <property type="component" value="Unassembled WGS sequence"/>
</dbReference>
<dbReference type="InterPro" id="IPR045518">
    <property type="entry name" value="2EXR"/>
</dbReference>
<feature type="domain" description="2EXR" evidence="2">
    <location>
        <begin position="95"/>
        <end position="213"/>
    </location>
</feature>
<reference evidence="3" key="2">
    <citation type="submission" date="2023-07" db="EMBL/GenBank/DDBJ databases">
        <authorList>
            <consortium name="Lawrence Berkeley National Laboratory"/>
            <person name="Haridas S."/>
            <person name="Hensen N."/>
            <person name="Bonometti L."/>
            <person name="Westerberg I."/>
            <person name="Brannstrom I.O."/>
            <person name="Guillou S."/>
            <person name="Cros-Aarteil S."/>
            <person name="Calhoun S."/>
            <person name="Kuo A."/>
            <person name="Mondo S."/>
            <person name="Pangilinan J."/>
            <person name="Riley R."/>
            <person name="LaButti K."/>
            <person name="Andreopoulos B."/>
            <person name="Lipzen A."/>
            <person name="Chen C."/>
            <person name="Yanf M."/>
            <person name="Daum C."/>
            <person name="Ng V."/>
            <person name="Clum A."/>
            <person name="Steindorff A."/>
            <person name="Ohm R."/>
            <person name="Martin F."/>
            <person name="Silar P."/>
            <person name="Natvig D."/>
            <person name="Lalanne C."/>
            <person name="Gautier V."/>
            <person name="Ament-velasquez S.L."/>
            <person name="Kruys A."/>
            <person name="Hutchinson M.I."/>
            <person name="Powell A.J."/>
            <person name="Barry K."/>
            <person name="Miller A.N."/>
            <person name="Grigoriev I.V."/>
            <person name="Debuchy R."/>
            <person name="Gladieux P."/>
            <person name="Thoren M.H."/>
            <person name="Johannesson H."/>
        </authorList>
    </citation>
    <scope>NUCLEOTIDE SEQUENCE</scope>
    <source>
        <strain evidence="3">FGSC 1904</strain>
    </source>
</reference>
<comment type="caution">
    <text evidence="3">The sequence shown here is derived from an EMBL/GenBank/DDBJ whole genome shotgun (WGS) entry which is preliminary data.</text>
</comment>
<dbReference type="PANTHER" id="PTHR35910">
    <property type="entry name" value="2EXR DOMAIN-CONTAINING PROTEIN"/>
    <property type="match status" value="1"/>
</dbReference>
<name>A0AAE0PDY2_SORBR</name>
<reference evidence="3" key="1">
    <citation type="journal article" date="2023" name="Mol. Phylogenet. Evol.">
        <title>Genome-scale phylogeny and comparative genomics of the fungal order Sordariales.</title>
        <authorList>
            <person name="Hensen N."/>
            <person name="Bonometti L."/>
            <person name="Westerberg I."/>
            <person name="Brannstrom I.O."/>
            <person name="Guillou S."/>
            <person name="Cros-Aarteil S."/>
            <person name="Calhoun S."/>
            <person name="Haridas S."/>
            <person name="Kuo A."/>
            <person name="Mondo S."/>
            <person name="Pangilinan J."/>
            <person name="Riley R."/>
            <person name="LaButti K."/>
            <person name="Andreopoulos B."/>
            <person name="Lipzen A."/>
            <person name="Chen C."/>
            <person name="Yan M."/>
            <person name="Daum C."/>
            <person name="Ng V."/>
            <person name="Clum A."/>
            <person name="Steindorff A."/>
            <person name="Ohm R.A."/>
            <person name="Martin F."/>
            <person name="Silar P."/>
            <person name="Natvig D.O."/>
            <person name="Lalanne C."/>
            <person name="Gautier V."/>
            <person name="Ament-Velasquez S.L."/>
            <person name="Kruys A."/>
            <person name="Hutchinson M.I."/>
            <person name="Powell A.J."/>
            <person name="Barry K."/>
            <person name="Miller A.N."/>
            <person name="Grigoriev I.V."/>
            <person name="Debuchy R."/>
            <person name="Gladieux P."/>
            <person name="Hiltunen Thoren M."/>
            <person name="Johannesson H."/>
        </authorList>
    </citation>
    <scope>NUCLEOTIDE SEQUENCE</scope>
    <source>
        <strain evidence="3">FGSC 1904</strain>
    </source>
</reference>
<dbReference type="EMBL" id="JAUTDP010000006">
    <property type="protein sequence ID" value="KAK3398224.1"/>
    <property type="molecule type" value="Genomic_DNA"/>
</dbReference>
<feature type="compositionally biased region" description="Low complexity" evidence="1">
    <location>
        <begin position="79"/>
        <end position="89"/>
    </location>
</feature>